<dbReference type="Proteomes" id="UP000580797">
    <property type="component" value="Unassembled WGS sequence"/>
</dbReference>
<dbReference type="RefSeq" id="WP_183662993.1">
    <property type="nucleotide sequence ID" value="NZ_BAAARH010000009.1"/>
</dbReference>
<sequence length="95" mass="10335">MSYLNYKISDATCFDWFVNENHEEAVVCSQPGNSEAVLIQTSASIWGTLSDSYQALDSIVAAVASNYELSATEVFNEVKSTLETLASHGLLDVSH</sequence>
<evidence type="ECO:0000313" key="2">
    <source>
        <dbReference type="Proteomes" id="UP000580797"/>
    </source>
</evidence>
<accession>A0A7W8TR96</accession>
<organism evidence="1 2">
    <name type="scientific">Neomicrococcus aestuarii</name>
    <dbReference type="NCBI Taxonomy" id="556325"/>
    <lineage>
        <taxon>Bacteria</taxon>
        <taxon>Bacillati</taxon>
        <taxon>Actinomycetota</taxon>
        <taxon>Actinomycetes</taxon>
        <taxon>Micrococcales</taxon>
        <taxon>Micrococcaceae</taxon>
        <taxon>Neomicrococcus</taxon>
    </lineage>
</organism>
<evidence type="ECO:0008006" key="3">
    <source>
        <dbReference type="Google" id="ProtNLM"/>
    </source>
</evidence>
<dbReference type="Pfam" id="PF05402">
    <property type="entry name" value="PqqD"/>
    <property type="match status" value="1"/>
</dbReference>
<dbReference type="EMBL" id="JACHDR010000001">
    <property type="protein sequence ID" value="MBB5511449.1"/>
    <property type="molecule type" value="Genomic_DNA"/>
</dbReference>
<protein>
    <recommendedName>
        <fullName evidence="3">PqqD family protein</fullName>
    </recommendedName>
</protein>
<evidence type="ECO:0000313" key="1">
    <source>
        <dbReference type="EMBL" id="MBB5511449.1"/>
    </source>
</evidence>
<reference evidence="1 2" key="1">
    <citation type="submission" date="2020-08" db="EMBL/GenBank/DDBJ databases">
        <title>Sequencing the genomes of 1000 actinobacteria strains.</title>
        <authorList>
            <person name="Klenk H.-P."/>
        </authorList>
    </citation>
    <scope>NUCLEOTIDE SEQUENCE [LARGE SCALE GENOMIC DNA]</scope>
    <source>
        <strain evidence="1 2">DSM 105783</strain>
    </source>
</reference>
<dbReference type="InterPro" id="IPR008792">
    <property type="entry name" value="PQQD"/>
</dbReference>
<dbReference type="InterPro" id="IPR041881">
    <property type="entry name" value="PqqD_sf"/>
</dbReference>
<dbReference type="Gene3D" id="1.10.10.1150">
    <property type="entry name" value="Coenzyme PQQ synthesis protein D (PqqD)"/>
    <property type="match status" value="1"/>
</dbReference>
<comment type="caution">
    <text evidence="1">The sequence shown here is derived from an EMBL/GenBank/DDBJ whole genome shotgun (WGS) entry which is preliminary data.</text>
</comment>
<dbReference type="AlphaFoldDB" id="A0A7W8TR96"/>
<proteinExistence type="predicted"/>
<name>A0A7W8TR96_9MICC</name>
<gene>
    <name evidence="1" type="ORF">HD598_000136</name>
</gene>